<dbReference type="PANTHER" id="PTHR12446">
    <property type="entry name" value="TESMIN/TSO1-RELATED"/>
    <property type="match status" value="1"/>
</dbReference>
<feature type="domain" description="CRC" evidence="4">
    <location>
        <begin position="150"/>
        <end position="264"/>
    </location>
</feature>
<proteinExistence type="inferred from homology"/>
<dbReference type="SMART" id="SM01114">
    <property type="entry name" value="CXC"/>
    <property type="match status" value="2"/>
</dbReference>
<dbReference type="AlphaFoldDB" id="A0AAU9J800"/>
<comment type="caution">
    <text evidence="5">The sequence shown here is derived from an EMBL/GenBank/DDBJ whole genome shotgun (WGS) entry which is preliminary data.</text>
</comment>
<protein>
    <recommendedName>
        <fullName evidence="4">CRC domain-containing protein</fullName>
    </recommendedName>
</protein>
<dbReference type="PROSITE" id="PS51634">
    <property type="entry name" value="CRC"/>
    <property type="match status" value="1"/>
</dbReference>
<dbReference type="PANTHER" id="PTHR12446:SF34">
    <property type="entry name" value="PROTEIN LIN-54 HOMOLOG"/>
    <property type="match status" value="1"/>
</dbReference>
<accession>A0AAU9J800</accession>
<evidence type="ECO:0000313" key="5">
    <source>
        <dbReference type="EMBL" id="CAG9322075.1"/>
    </source>
</evidence>
<dbReference type="Proteomes" id="UP001162131">
    <property type="component" value="Unassembled WGS sequence"/>
</dbReference>
<name>A0AAU9J800_9CILI</name>
<dbReference type="GO" id="GO:0006355">
    <property type="term" value="P:regulation of DNA-templated transcription"/>
    <property type="evidence" value="ECO:0007669"/>
    <property type="project" value="TreeGrafter"/>
</dbReference>
<dbReference type="EMBL" id="CAJZBQ010000030">
    <property type="protein sequence ID" value="CAG9322075.1"/>
    <property type="molecule type" value="Genomic_DNA"/>
</dbReference>
<evidence type="ECO:0000256" key="3">
    <source>
        <dbReference type="ARBA" id="ARBA00023242"/>
    </source>
</evidence>
<keyword evidence="3" id="KW-0539">Nucleus</keyword>
<comment type="similarity">
    <text evidence="2">Belongs to the lin-54 family.</text>
</comment>
<organism evidence="5 6">
    <name type="scientific">Blepharisma stoltei</name>
    <dbReference type="NCBI Taxonomy" id="1481888"/>
    <lineage>
        <taxon>Eukaryota</taxon>
        <taxon>Sar</taxon>
        <taxon>Alveolata</taxon>
        <taxon>Ciliophora</taxon>
        <taxon>Postciliodesmatophora</taxon>
        <taxon>Heterotrichea</taxon>
        <taxon>Heterotrichida</taxon>
        <taxon>Blepharismidae</taxon>
        <taxon>Blepharisma</taxon>
    </lineage>
</organism>
<evidence type="ECO:0000313" key="6">
    <source>
        <dbReference type="Proteomes" id="UP001162131"/>
    </source>
</evidence>
<evidence type="ECO:0000256" key="2">
    <source>
        <dbReference type="ARBA" id="ARBA00007267"/>
    </source>
</evidence>
<gene>
    <name evidence="5" type="ORF">BSTOLATCC_MIC30456</name>
</gene>
<sequence>MNSTPIKAQLLNNSDEELHILTPIPQRAMTPLTSPFTQSILKLSPIRTFASPESNYNQISFTPKTLWATLGNLSPICQETSRPDLLATTTRFIQKLDFSKVLEGSARFKANSLEVEVKVHDDIIDDGSLLTSLSNFKPKKRPRHLSKTDKKICCNCSKSRCLKLYCDCFKAGTYCDGCSCVDCYNIQQHENIRLSVINQILEKNPTAFKPKIKTVSIKGETKEMHNSGCHCSKSACLKKYCECYQSGILCGPSCQCFGCMNTMQNEKKKKNTQVFKVGQLFRN</sequence>
<comment type="subcellular location">
    <subcellularLocation>
        <location evidence="1">Nucleus</location>
    </subcellularLocation>
</comment>
<dbReference type="InterPro" id="IPR005172">
    <property type="entry name" value="CRC"/>
</dbReference>
<evidence type="ECO:0000259" key="4">
    <source>
        <dbReference type="PROSITE" id="PS51634"/>
    </source>
</evidence>
<dbReference type="Pfam" id="PF03638">
    <property type="entry name" value="TCR"/>
    <property type="match status" value="2"/>
</dbReference>
<dbReference type="InterPro" id="IPR028307">
    <property type="entry name" value="Lin-54_fam"/>
</dbReference>
<dbReference type="InterPro" id="IPR033467">
    <property type="entry name" value="Tesmin/TSO1-like_CXC"/>
</dbReference>
<keyword evidence="6" id="KW-1185">Reference proteome</keyword>
<reference evidence="5" key="1">
    <citation type="submission" date="2021-09" db="EMBL/GenBank/DDBJ databases">
        <authorList>
            <consortium name="AG Swart"/>
            <person name="Singh M."/>
            <person name="Singh A."/>
            <person name="Seah K."/>
            <person name="Emmerich C."/>
        </authorList>
    </citation>
    <scope>NUCLEOTIDE SEQUENCE</scope>
    <source>
        <strain evidence="5">ATCC30299</strain>
    </source>
</reference>
<dbReference type="GO" id="GO:0005634">
    <property type="term" value="C:nucleus"/>
    <property type="evidence" value="ECO:0007669"/>
    <property type="project" value="UniProtKB-SubCell"/>
</dbReference>
<evidence type="ECO:0000256" key="1">
    <source>
        <dbReference type="ARBA" id="ARBA00004123"/>
    </source>
</evidence>